<name>A0AAW0FC76_9APHY</name>
<keyword evidence="2" id="KW-1185">Reference proteome</keyword>
<organism evidence="1 2">
    <name type="scientific">Cerrena zonata</name>
    <dbReference type="NCBI Taxonomy" id="2478898"/>
    <lineage>
        <taxon>Eukaryota</taxon>
        <taxon>Fungi</taxon>
        <taxon>Dikarya</taxon>
        <taxon>Basidiomycota</taxon>
        <taxon>Agaricomycotina</taxon>
        <taxon>Agaricomycetes</taxon>
        <taxon>Polyporales</taxon>
        <taxon>Cerrenaceae</taxon>
        <taxon>Cerrena</taxon>
    </lineage>
</organism>
<dbReference type="AlphaFoldDB" id="A0AAW0FC76"/>
<dbReference type="EMBL" id="JASBNA010000077">
    <property type="protein sequence ID" value="KAK7678116.1"/>
    <property type="molecule type" value="Genomic_DNA"/>
</dbReference>
<evidence type="ECO:0000313" key="2">
    <source>
        <dbReference type="Proteomes" id="UP001385951"/>
    </source>
</evidence>
<evidence type="ECO:0000313" key="1">
    <source>
        <dbReference type="EMBL" id="KAK7678116.1"/>
    </source>
</evidence>
<dbReference type="Proteomes" id="UP001385951">
    <property type="component" value="Unassembled WGS sequence"/>
</dbReference>
<gene>
    <name evidence="1" type="ORF">QCA50_018909</name>
</gene>
<proteinExistence type="predicted"/>
<accession>A0AAW0FC76</accession>
<comment type="caution">
    <text evidence="1">The sequence shown here is derived from an EMBL/GenBank/DDBJ whole genome shotgun (WGS) entry which is preliminary data.</text>
</comment>
<protein>
    <submittedName>
        <fullName evidence="1">Uncharacterized protein</fullName>
    </submittedName>
</protein>
<reference evidence="1 2" key="1">
    <citation type="submission" date="2022-09" db="EMBL/GenBank/DDBJ databases">
        <authorList>
            <person name="Palmer J.M."/>
        </authorList>
    </citation>
    <scope>NUCLEOTIDE SEQUENCE [LARGE SCALE GENOMIC DNA]</scope>
    <source>
        <strain evidence="1 2">DSM 7382</strain>
    </source>
</reference>
<sequence length="180" mass="20833">MSEQLHFNICNFETSGEFNHDCPDHKDRIEKHISPELRYASMYWWHHLKEIRTWREDVGLALRLFSKEKLLFWLELVGLDNRDIMGFGAVWAAQNVAYTFAIGEDHKLVALWNTVRMFIKEYSGAIAGNVLHIYVLAHSPPFTEIHINSDSPTGTIAALVHNHDIFPRILSSTMSLEAIW</sequence>